<dbReference type="OrthoDB" id="239825at2"/>
<protein>
    <submittedName>
        <fullName evidence="2">Uncharacterized protein</fullName>
    </submittedName>
</protein>
<feature type="transmembrane region" description="Helical" evidence="1">
    <location>
        <begin position="269"/>
        <end position="291"/>
    </location>
</feature>
<reference evidence="2 3" key="1">
    <citation type="submission" date="2018-07" db="EMBL/GenBank/DDBJ databases">
        <title>Comparative genomes isolates from brazilian mangrove.</title>
        <authorList>
            <person name="De Araujo J.E."/>
            <person name="Taketani R.G."/>
            <person name="Silva M.C.P."/>
            <person name="Lourenco M.V."/>
            <person name="Oliveira V.M."/>
            <person name="Andreote F.D."/>
        </authorList>
    </citation>
    <scope>NUCLEOTIDE SEQUENCE [LARGE SCALE GENOMIC DNA]</scope>
    <source>
        <strain evidence="2 3">HEX PRIS-MGV</strain>
    </source>
</reference>
<dbReference type="RefSeq" id="WP_114372540.1">
    <property type="nucleotide sequence ID" value="NZ_QPEX01000045.1"/>
</dbReference>
<accession>A0A368KKU2</accession>
<sequence length="349" mass="39044">MRLLMLVGSLGLVFVLIFRASDPKTWHWIVPPESGSQEVEGQANPKLTQQDIRVERKAVAADNGIEGEFRLAKPRERPVTPYTLGAKGKQPAGEADATDLWASPEALAAVEDNSAFRASGFPAWRQIRDRLQATTITQLESEKAPRVQFGQLFQQSELYRGRLVTVSGTIRRCVKVSPNKLDDQASDMWQLWLFGGSDNFPMVIYCLDLPEGFPVADQMAQRVTLRAIYFKKWVHPAKGGATTSPLLMAKTFRWTTPIEVAQNISSTEIIVGVALTFVVASVVVGFVWWNSRNQDSEVEKRIRQKNRKQFEEHSEELDVGISVRDRLGALAAELQQASSHQQPDDKSPE</sequence>
<dbReference type="EMBL" id="QPEX01000045">
    <property type="protein sequence ID" value="RCS41391.1"/>
    <property type="molecule type" value="Genomic_DNA"/>
</dbReference>
<keyword evidence="1" id="KW-0472">Membrane</keyword>
<dbReference type="AlphaFoldDB" id="A0A368KKU2"/>
<evidence type="ECO:0000313" key="3">
    <source>
        <dbReference type="Proteomes" id="UP000253562"/>
    </source>
</evidence>
<dbReference type="Proteomes" id="UP000253562">
    <property type="component" value="Unassembled WGS sequence"/>
</dbReference>
<evidence type="ECO:0000313" key="2">
    <source>
        <dbReference type="EMBL" id="RCS41391.1"/>
    </source>
</evidence>
<keyword evidence="1" id="KW-1133">Transmembrane helix</keyword>
<evidence type="ECO:0000256" key="1">
    <source>
        <dbReference type="SAM" id="Phobius"/>
    </source>
</evidence>
<keyword evidence="1" id="KW-0812">Transmembrane</keyword>
<name>A0A368KKU2_9BACT</name>
<organism evidence="2 3">
    <name type="scientific">Bremerella cremea</name>
    <dbReference type="NCBI Taxonomy" id="1031537"/>
    <lineage>
        <taxon>Bacteria</taxon>
        <taxon>Pseudomonadati</taxon>
        <taxon>Planctomycetota</taxon>
        <taxon>Planctomycetia</taxon>
        <taxon>Pirellulales</taxon>
        <taxon>Pirellulaceae</taxon>
        <taxon>Bremerella</taxon>
    </lineage>
</organism>
<comment type="caution">
    <text evidence="2">The sequence shown here is derived from an EMBL/GenBank/DDBJ whole genome shotgun (WGS) entry which is preliminary data.</text>
</comment>
<proteinExistence type="predicted"/>
<gene>
    <name evidence="2" type="ORF">DTL42_22800</name>
</gene>